<comment type="PTM">
    <text evidence="9">Transiently phosphorylated on a His residue during the reaction cycle. Phosphorylation strongly increases the affinity for substrates and increases the rate of nicotinate D-ribonucleotide production. Dephosphorylation regenerates the low-affinity form of the enzyme, leading to product release.</text>
</comment>
<organism evidence="13 14">
    <name type="scientific">Luteolibacter luteus</name>
    <dbReference type="NCBI Taxonomy" id="2728835"/>
    <lineage>
        <taxon>Bacteria</taxon>
        <taxon>Pseudomonadati</taxon>
        <taxon>Verrucomicrobiota</taxon>
        <taxon>Verrucomicrobiia</taxon>
        <taxon>Verrucomicrobiales</taxon>
        <taxon>Verrucomicrobiaceae</taxon>
        <taxon>Luteolibacter</taxon>
    </lineage>
</organism>
<evidence type="ECO:0000256" key="5">
    <source>
        <dbReference type="ARBA" id="ARBA00022598"/>
    </source>
</evidence>
<dbReference type="EC" id="6.3.4.21" evidence="3 9"/>
<dbReference type="AlphaFoldDB" id="A0A858RJ19"/>
<evidence type="ECO:0000256" key="7">
    <source>
        <dbReference type="ARBA" id="ARBA00022679"/>
    </source>
</evidence>
<dbReference type="InterPro" id="IPR036068">
    <property type="entry name" value="Nicotinate_pribotase-like_C"/>
</dbReference>
<comment type="similarity">
    <text evidence="2 9">Belongs to the NAPRTase family.</text>
</comment>
<dbReference type="UniPathway" id="UPA00253">
    <property type="reaction ID" value="UER00457"/>
</dbReference>
<protein>
    <recommendedName>
        <fullName evidence="3 9">Nicotinate phosphoribosyltransferase</fullName>
        <ecNumber evidence="3 9">6.3.4.21</ecNumber>
    </recommendedName>
</protein>
<sequence>MRSFEKAFISRSNTTPMSPLQTDLYQLTMAAAYWQAGKAEQESVFHLFFRRLPFHGGYAIAAGLNPALDWLEAFRFSTADLDYLASLRTKAGRALFQEKFLSHLGDLRLKLDIDAIPEGAAAFAHEPLLRVQGPILHAQLVETALLNIINFQTLIATKAARTCTAAAGAPVIEFGYRRAQGQDGALSASRAAVIGGCRGTSNVLAGQLYGVPILGTHAHSWVMSFEDEAEAFDRYVEAMPDNSTLLVDTYDTLKGVDHAIATAKKLRAQGHELSGIRLDSGDLAWLSQQARVKLDAAGFPEVKIVASNDLDEHLIESLRHQNAKIDIWGVGTNLVTAADQPALGGVYKLAALRKDDGTWQPRIKLSEQTAKSSIPGRLQVRRFIQDGQLIGDAIYDIDRSIPETVTIVDPADPIRQKTIPAATDFTDVLQPAMQGGRRLITENLDTARERCQQTLASLHPGILRLKNPHAYPAGLEAGLHQHREQVLAQYR</sequence>
<keyword evidence="13" id="KW-0328">Glycosyltransferase</keyword>
<proteinExistence type="inferred from homology"/>
<dbReference type="Gene3D" id="3.20.140.10">
    <property type="entry name" value="nicotinate phosphoribosyltransferase"/>
    <property type="match status" value="1"/>
</dbReference>
<accession>A0A858RJ19</accession>
<dbReference type="NCBIfam" id="TIGR01513">
    <property type="entry name" value="NAPRTase_put"/>
    <property type="match status" value="1"/>
</dbReference>
<dbReference type="KEGG" id="luo:HHL09_12280"/>
<evidence type="ECO:0000313" key="14">
    <source>
        <dbReference type="Proteomes" id="UP000501812"/>
    </source>
</evidence>
<dbReference type="NCBIfam" id="NF006695">
    <property type="entry name" value="PRK09243.1-2"/>
    <property type="match status" value="1"/>
</dbReference>
<evidence type="ECO:0000313" key="13">
    <source>
        <dbReference type="EMBL" id="QJE96524.1"/>
    </source>
</evidence>
<dbReference type="InterPro" id="IPR041619">
    <property type="entry name" value="NAPRTase_C"/>
</dbReference>
<gene>
    <name evidence="13" type="ORF">HHL09_12280</name>
</gene>
<name>A0A858RJ19_9BACT</name>
<evidence type="ECO:0000256" key="8">
    <source>
        <dbReference type="ARBA" id="ARBA00048668"/>
    </source>
</evidence>
<dbReference type="Pfam" id="PF04095">
    <property type="entry name" value="NAPRTase"/>
    <property type="match status" value="1"/>
</dbReference>
<dbReference type="PIRSF" id="PIRSF000484">
    <property type="entry name" value="NAPRT"/>
    <property type="match status" value="1"/>
</dbReference>
<dbReference type="InterPro" id="IPR006405">
    <property type="entry name" value="Nic_PRibTrfase_pncB"/>
</dbReference>
<dbReference type="SUPFAM" id="SSF54675">
    <property type="entry name" value="Nicotinate/Quinolinate PRTase N-terminal domain-like"/>
    <property type="match status" value="1"/>
</dbReference>
<dbReference type="CDD" id="cd01570">
    <property type="entry name" value="NAPRTase_A"/>
    <property type="match status" value="1"/>
</dbReference>
<evidence type="ECO:0000259" key="11">
    <source>
        <dbReference type="Pfam" id="PF17767"/>
    </source>
</evidence>
<dbReference type="InterPro" id="IPR007229">
    <property type="entry name" value="Nic_PRibTrfase-Fam"/>
</dbReference>
<feature type="domain" description="Nicotinate/nicotinamide phosphoribosyltransferase" evidence="10">
    <location>
        <begin position="172"/>
        <end position="354"/>
    </location>
</feature>
<dbReference type="Pfam" id="PF17767">
    <property type="entry name" value="NAPRTase_N"/>
    <property type="match status" value="1"/>
</dbReference>
<comment type="catalytic activity">
    <reaction evidence="8 9">
        <text>5-phospho-alpha-D-ribose 1-diphosphate + nicotinate + ATP + H2O = nicotinate beta-D-ribonucleotide + ADP + phosphate + diphosphate</text>
        <dbReference type="Rhea" id="RHEA:36163"/>
        <dbReference type="ChEBI" id="CHEBI:15377"/>
        <dbReference type="ChEBI" id="CHEBI:30616"/>
        <dbReference type="ChEBI" id="CHEBI:32544"/>
        <dbReference type="ChEBI" id="CHEBI:33019"/>
        <dbReference type="ChEBI" id="CHEBI:43474"/>
        <dbReference type="ChEBI" id="CHEBI:57502"/>
        <dbReference type="ChEBI" id="CHEBI:58017"/>
        <dbReference type="ChEBI" id="CHEBI:456216"/>
        <dbReference type="EC" id="6.3.4.21"/>
    </reaction>
</comment>
<dbReference type="InterPro" id="IPR040727">
    <property type="entry name" value="NAPRTase_N"/>
</dbReference>
<dbReference type="GO" id="GO:0004516">
    <property type="term" value="F:nicotinate phosphoribosyltransferase activity"/>
    <property type="evidence" value="ECO:0007669"/>
    <property type="project" value="UniProtKB-UniRule"/>
</dbReference>
<dbReference type="GO" id="GO:0047280">
    <property type="term" value="F:nicotinamide phosphoribosyltransferase activity"/>
    <property type="evidence" value="ECO:0007669"/>
    <property type="project" value="UniProtKB-ARBA"/>
</dbReference>
<evidence type="ECO:0000259" key="12">
    <source>
        <dbReference type="Pfam" id="PF17956"/>
    </source>
</evidence>
<evidence type="ECO:0000256" key="4">
    <source>
        <dbReference type="ARBA" id="ARBA00022553"/>
    </source>
</evidence>
<dbReference type="GO" id="GO:0005829">
    <property type="term" value="C:cytosol"/>
    <property type="evidence" value="ECO:0007669"/>
    <property type="project" value="TreeGrafter"/>
</dbReference>
<evidence type="ECO:0000256" key="1">
    <source>
        <dbReference type="ARBA" id="ARBA00004952"/>
    </source>
</evidence>
<dbReference type="GO" id="GO:0034355">
    <property type="term" value="P:NAD+ biosynthetic process via the salvage pathway"/>
    <property type="evidence" value="ECO:0007669"/>
    <property type="project" value="UniProtKB-ARBA"/>
</dbReference>
<keyword evidence="7 9" id="KW-0808">Transferase</keyword>
<dbReference type="Gene3D" id="3.20.20.70">
    <property type="entry name" value="Aldolase class I"/>
    <property type="match status" value="1"/>
</dbReference>
<feature type="domain" description="Nicotinate phosphoribosyltransferase N-terminal" evidence="11">
    <location>
        <begin position="20"/>
        <end position="150"/>
    </location>
</feature>
<comment type="pathway">
    <text evidence="1 9">Cofactor biosynthesis; NAD(+) biosynthesis; nicotinate D-ribonucleotide from nicotinate: step 1/1.</text>
</comment>
<dbReference type="FunFam" id="3.20.20.70:FF:000076">
    <property type="entry name" value="Nicotinate phosphoribosyltransferase"/>
    <property type="match status" value="1"/>
</dbReference>
<dbReference type="PANTHER" id="PTHR11098:SF1">
    <property type="entry name" value="NICOTINATE PHOSPHORIBOSYLTRANSFERASE"/>
    <property type="match status" value="1"/>
</dbReference>
<feature type="domain" description="Nicotinate phosphoribosyltransferase C-terminal" evidence="12">
    <location>
        <begin position="380"/>
        <end position="481"/>
    </location>
</feature>
<evidence type="ECO:0000256" key="2">
    <source>
        <dbReference type="ARBA" id="ARBA00010897"/>
    </source>
</evidence>
<keyword evidence="4" id="KW-0597">Phosphoprotein</keyword>
<keyword evidence="5 9" id="KW-0436">Ligase</keyword>
<reference evidence="13 14" key="1">
    <citation type="submission" date="2020-04" db="EMBL/GenBank/DDBJ databases">
        <title>Luteolibacter sp. G-1-1-1 isolated from soil.</title>
        <authorList>
            <person name="Dahal R.H."/>
        </authorList>
    </citation>
    <scope>NUCLEOTIDE SEQUENCE [LARGE SCALE GENOMIC DNA]</scope>
    <source>
        <strain evidence="13 14">G-1-1-1</strain>
    </source>
</reference>
<evidence type="ECO:0000256" key="6">
    <source>
        <dbReference type="ARBA" id="ARBA00022642"/>
    </source>
</evidence>
<dbReference type="PANTHER" id="PTHR11098">
    <property type="entry name" value="NICOTINATE PHOSPHORIBOSYLTRANSFERASE"/>
    <property type="match status" value="1"/>
</dbReference>
<evidence type="ECO:0000259" key="10">
    <source>
        <dbReference type="Pfam" id="PF04095"/>
    </source>
</evidence>
<dbReference type="InterPro" id="IPR013785">
    <property type="entry name" value="Aldolase_TIM"/>
</dbReference>
<evidence type="ECO:0000256" key="9">
    <source>
        <dbReference type="RuleBase" id="RU365100"/>
    </source>
</evidence>
<keyword evidence="14" id="KW-1185">Reference proteome</keyword>
<dbReference type="Pfam" id="PF17956">
    <property type="entry name" value="NAPRTase_C"/>
    <property type="match status" value="1"/>
</dbReference>
<comment type="function">
    <text evidence="9">Catalyzes the first step in the biosynthesis of NAD from nicotinic acid, the ATP-dependent synthesis of beta-nicotinate D-ribonucleotide from nicotinate and 5-phospho-D-ribose 1-phosphate.</text>
</comment>
<dbReference type="Proteomes" id="UP000501812">
    <property type="component" value="Chromosome"/>
</dbReference>
<dbReference type="InterPro" id="IPR041525">
    <property type="entry name" value="N/Namide_PRibTrfase"/>
</dbReference>
<dbReference type="EMBL" id="CP051774">
    <property type="protein sequence ID" value="QJE96524.1"/>
    <property type="molecule type" value="Genomic_DNA"/>
</dbReference>
<evidence type="ECO:0000256" key="3">
    <source>
        <dbReference type="ARBA" id="ARBA00013236"/>
    </source>
</evidence>
<dbReference type="SUPFAM" id="SSF51690">
    <property type="entry name" value="Nicotinate/Quinolinate PRTase C-terminal domain-like"/>
    <property type="match status" value="1"/>
</dbReference>
<keyword evidence="6 9" id="KW-0662">Pyridine nucleotide biosynthesis</keyword>
<dbReference type="NCBIfam" id="NF009131">
    <property type="entry name" value="PRK12484.1"/>
    <property type="match status" value="1"/>
</dbReference>